<dbReference type="InterPro" id="IPR011465">
    <property type="entry name" value="DUF1571"/>
</dbReference>
<dbReference type="AlphaFoldDB" id="A0A517QRL1"/>
<dbReference type="Pfam" id="PF07608">
    <property type="entry name" value="DUF1571"/>
    <property type="match status" value="1"/>
</dbReference>
<keyword evidence="2" id="KW-1185">Reference proteome</keyword>
<evidence type="ECO:0008006" key="3">
    <source>
        <dbReference type="Google" id="ProtNLM"/>
    </source>
</evidence>
<reference evidence="1 2" key="1">
    <citation type="submission" date="2019-02" db="EMBL/GenBank/DDBJ databases">
        <title>Deep-cultivation of Planctomycetes and their phenomic and genomic characterization uncovers novel biology.</title>
        <authorList>
            <person name="Wiegand S."/>
            <person name="Jogler M."/>
            <person name="Boedeker C."/>
            <person name="Pinto D."/>
            <person name="Vollmers J."/>
            <person name="Rivas-Marin E."/>
            <person name="Kohn T."/>
            <person name="Peeters S.H."/>
            <person name="Heuer A."/>
            <person name="Rast P."/>
            <person name="Oberbeckmann S."/>
            <person name="Bunk B."/>
            <person name="Jeske O."/>
            <person name="Meyerdierks A."/>
            <person name="Storesund J.E."/>
            <person name="Kallscheuer N."/>
            <person name="Luecker S."/>
            <person name="Lage O.M."/>
            <person name="Pohl T."/>
            <person name="Merkel B.J."/>
            <person name="Hornburger P."/>
            <person name="Mueller R.-W."/>
            <person name="Bruemmer F."/>
            <person name="Labrenz M."/>
            <person name="Spormann A.M."/>
            <person name="Op den Camp H."/>
            <person name="Overmann J."/>
            <person name="Amann R."/>
            <person name="Jetten M.S.M."/>
            <person name="Mascher T."/>
            <person name="Medema M.H."/>
            <person name="Devos D.P."/>
            <person name="Kaster A.-K."/>
            <person name="Ovreas L."/>
            <person name="Rohde M."/>
            <person name="Galperin M.Y."/>
            <person name="Jogler C."/>
        </authorList>
    </citation>
    <scope>NUCLEOTIDE SEQUENCE [LARGE SCALE GENOMIC DNA]</scope>
    <source>
        <strain evidence="1 2">Mal48</strain>
    </source>
</reference>
<dbReference type="Proteomes" id="UP000315724">
    <property type="component" value="Chromosome"/>
</dbReference>
<sequence>MVPEVFGPVLELNDMDFMTETLKSATMRRLPNVLQSSLKTIIVCSLFLNSPAFGQEQTKEHPLAPALKMANESLAVLNRVQDYECQFTRREFVNNKLVTQQTLFRMRHQPFSVYLKFIDPAPGREVLYVAGQNQGKLLAHEASGLSSLVGTVSLAVNSPKVMAETRYPITQAGMKNLIQLVIAQWELESKYGEVDVKFYPNAKIGGADCEVVEVSHPRPRKQFPYHLTRVFFEKTTRLPVRVENYGFPAAPGQKAPLLEEYTYTSIKVNNGFKDIDFDRNNPKYSF</sequence>
<gene>
    <name evidence="1" type="ORF">Mal48_35130</name>
</gene>
<evidence type="ECO:0000313" key="2">
    <source>
        <dbReference type="Proteomes" id="UP000315724"/>
    </source>
</evidence>
<protein>
    <recommendedName>
        <fullName evidence="3">DUF1571 domain-containing protein</fullName>
    </recommendedName>
</protein>
<dbReference type="EMBL" id="CP036267">
    <property type="protein sequence ID" value="QDT34253.1"/>
    <property type="molecule type" value="Genomic_DNA"/>
</dbReference>
<evidence type="ECO:0000313" key="1">
    <source>
        <dbReference type="EMBL" id="QDT34253.1"/>
    </source>
</evidence>
<organism evidence="1 2">
    <name type="scientific">Thalassoglobus polymorphus</name>
    <dbReference type="NCBI Taxonomy" id="2527994"/>
    <lineage>
        <taxon>Bacteria</taxon>
        <taxon>Pseudomonadati</taxon>
        <taxon>Planctomycetota</taxon>
        <taxon>Planctomycetia</taxon>
        <taxon>Planctomycetales</taxon>
        <taxon>Planctomycetaceae</taxon>
        <taxon>Thalassoglobus</taxon>
    </lineage>
</organism>
<proteinExistence type="predicted"/>
<dbReference type="KEGG" id="tpol:Mal48_35130"/>
<accession>A0A517QRL1</accession>
<name>A0A517QRL1_9PLAN</name>